<gene>
    <name evidence="1" type="ORF">Cme02nite_37980</name>
</gene>
<keyword evidence="2" id="KW-1185">Reference proteome</keyword>
<accession>A0A8J3PFA6</accession>
<protein>
    <submittedName>
        <fullName evidence="1">Uncharacterized protein</fullName>
    </submittedName>
</protein>
<dbReference type="EMBL" id="BONJ01000020">
    <property type="protein sequence ID" value="GIG15466.1"/>
    <property type="molecule type" value="Genomic_DNA"/>
</dbReference>
<organism evidence="1 2">
    <name type="scientific">Catellatospora methionotrophica</name>
    <dbReference type="NCBI Taxonomy" id="121620"/>
    <lineage>
        <taxon>Bacteria</taxon>
        <taxon>Bacillati</taxon>
        <taxon>Actinomycetota</taxon>
        <taxon>Actinomycetes</taxon>
        <taxon>Micromonosporales</taxon>
        <taxon>Micromonosporaceae</taxon>
        <taxon>Catellatospora</taxon>
    </lineage>
</organism>
<dbReference type="RefSeq" id="WP_166379872.1">
    <property type="nucleotide sequence ID" value="NZ_BAAATT010000005.1"/>
</dbReference>
<dbReference type="Proteomes" id="UP000660339">
    <property type="component" value="Unassembled WGS sequence"/>
</dbReference>
<proteinExistence type="predicted"/>
<comment type="caution">
    <text evidence="1">The sequence shown here is derived from an EMBL/GenBank/DDBJ whole genome shotgun (WGS) entry which is preliminary data.</text>
</comment>
<sequence length="107" mass="11912">MTFFRIQPADRDTALLLDEDNWQSRNWNDEWAPARHGVSVCGSIDGLVEYFRTAAGWVDEACVVVELDGYHSDDTDEDAHAGALLVCPTRIVSVTPVSAELIDRIYA</sequence>
<evidence type="ECO:0000313" key="2">
    <source>
        <dbReference type="Proteomes" id="UP000660339"/>
    </source>
</evidence>
<name>A0A8J3PFA6_9ACTN</name>
<reference evidence="1" key="1">
    <citation type="submission" date="2021-01" db="EMBL/GenBank/DDBJ databases">
        <title>Whole genome shotgun sequence of Catellatospora methionotrophica NBRC 14553.</title>
        <authorList>
            <person name="Komaki H."/>
            <person name="Tamura T."/>
        </authorList>
    </citation>
    <scope>NUCLEOTIDE SEQUENCE</scope>
    <source>
        <strain evidence="1">NBRC 14553</strain>
    </source>
</reference>
<dbReference type="AlphaFoldDB" id="A0A8J3PFA6"/>
<evidence type="ECO:0000313" key="1">
    <source>
        <dbReference type="EMBL" id="GIG15466.1"/>
    </source>
</evidence>